<name>A0A7C3F5N8_9CREN</name>
<proteinExistence type="inferred from homology"/>
<dbReference type="GO" id="GO:0016887">
    <property type="term" value="F:ATP hydrolysis activity"/>
    <property type="evidence" value="ECO:0007669"/>
    <property type="project" value="InterPro"/>
</dbReference>
<comment type="caution">
    <text evidence="3">The sequence shown here is derived from an EMBL/GenBank/DDBJ whole genome shotgun (WGS) entry which is preliminary data.</text>
</comment>
<dbReference type="SUPFAM" id="SSF52540">
    <property type="entry name" value="P-loop containing nucleoside triphosphate hydrolases"/>
    <property type="match status" value="1"/>
</dbReference>
<gene>
    <name evidence="3" type="ORF">ENS19_03885</name>
</gene>
<evidence type="ECO:0000256" key="1">
    <source>
        <dbReference type="ARBA" id="ARBA00006611"/>
    </source>
</evidence>
<reference evidence="3" key="1">
    <citation type="journal article" date="2020" name="mSystems">
        <title>Genome- and Community-Level Interaction Insights into Carbon Utilization and Element Cycling Functions of Hydrothermarchaeota in Hydrothermal Sediment.</title>
        <authorList>
            <person name="Zhou Z."/>
            <person name="Liu Y."/>
            <person name="Xu W."/>
            <person name="Pan J."/>
            <person name="Luo Z.H."/>
            <person name="Li M."/>
        </authorList>
    </citation>
    <scope>NUCLEOTIDE SEQUENCE [LARGE SCALE GENOMIC DNA]</scope>
    <source>
        <strain evidence="3">SpSt-468</strain>
    </source>
</reference>
<dbReference type="PANTHER" id="PTHR30486:SF6">
    <property type="entry name" value="TYPE IV PILUS RETRACTATION ATPASE PILT"/>
    <property type="match status" value="1"/>
</dbReference>
<accession>A0A7C3F5N8</accession>
<dbReference type="PANTHER" id="PTHR30486">
    <property type="entry name" value="TWITCHING MOTILITY PROTEIN PILT"/>
    <property type="match status" value="1"/>
</dbReference>
<feature type="domain" description="AAA+ ATPase" evidence="2">
    <location>
        <begin position="265"/>
        <end position="396"/>
    </location>
</feature>
<dbReference type="CDD" id="cd01130">
    <property type="entry name" value="VirB11-like_ATPase"/>
    <property type="match status" value="1"/>
</dbReference>
<dbReference type="Pfam" id="PF00437">
    <property type="entry name" value="T2SSE"/>
    <property type="match status" value="1"/>
</dbReference>
<dbReference type="InterPro" id="IPR027417">
    <property type="entry name" value="P-loop_NTPase"/>
</dbReference>
<evidence type="ECO:0000259" key="2">
    <source>
        <dbReference type="SMART" id="SM00382"/>
    </source>
</evidence>
<dbReference type="EMBL" id="DSTX01000005">
    <property type="protein sequence ID" value="HFK20402.1"/>
    <property type="molecule type" value="Genomic_DNA"/>
</dbReference>
<organism evidence="3">
    <name type="scientific">Candidatus Methanomethylicus mesodigestus</name>
    <dbReference type="NCBI Taxonomy" id="1867258"/>
    <lineage>
        <taxon>Archaea</taxon>
        <taxon>Thermoproteota</taxon>
        <taxon>Methanosuratincolia</taxon>
        <taxon>Candidatus Methanomethylicales</taxon>
        <taxon>Candidatus Methanomethylicaceae</taxon>
        <taxon>Candidatus Methanomethylicus</taxon>
    </lineage>
</organism>
<dbReference type="SMART" id="SM00382">
    <property type="entry name" value="AAA"/>
    <property type="match status" value="1"/>
</dbReference>
<dbReference type="InterPro" id="IPR003593">
    <property type="entry name" value="AAA+_ATPase"/>
</dbReference>
<dbReference type="AlphaFoldDB" id="A0A7C3F5N8"/>
<dbReference type="Gene3D" id="3.30.450.380">
    <property type="match status" value="1"/>
</dbReference>
<dbReference type="Gene3D" id="3.40.50.300">
    <property type="entry name" value="P-loop containing nucleotide triphosphate hydrolases"/>
    <property type="match status" value="1"/>
</dbReference>
<sequence>MISFFRRSRRPDSYNIDRSIRSNLRARKKAAERRKKHFDLPEFNIRTVHASALGKKVINRYAVGSSTVLITDQYEYVVDDPPLSQEEKMHLAEIASNLLFMIPTDAVNDGNRFESYLEASGLSDERFKYLLRREILGYGPLEPLVGDPKVEDIIVASPKHPVSCSHSDYGIMPTNISFTAEEADAYVEKLVHLCGKSISLFRPIMSIRLPNGSRLSVSYKKEVSMEGSNFVIRKFPEKPWSITSLMVLNTLPPEMAGWLMVLEEYRKAFLVCGSMGTGKTSMINALCNLIPERSVIVTIEDTPELRLAHPNRISLVVREPVTLDEKGEIGMFELVKESLRMSADYIIVGEVRGEEGRVWAQAIMTGHGGITSLHAESPRAAIERLLSDPISVEKGTLRSLSGILYLAKFSIRNDRKMIQRRRAINFYDIDKDFNLTPLFKYDSERDLFSYDEELLLESNIAARIIDEFSIEKNDFLKKVRSRIAFLRKLTDLAKVQSEYSDYSEVARCVWAFQSSPKKSEMEKGSMREGCPPPVSMNGGIRCPATAKRVLKAKGMPATFP</sequence>
<protein>
    <recommendedName>
        <fullName evidence="2">AAA+ ATPase domain-containing protein</fullName>
    </recommendedName>
</protein>
<evidence type="ECO:0000313" key="3">
    <source>
        <dbReference type="EMBL" id="HFK20402.1"/>
    </source>
</evidence>
<dbReference type="InterPro" id="IPR050921">
    <property type="entry name" value="T4SS_GSP_E_ATPase"/>
</dbReference>
<comment type="similarity">
    <text evidence="1">Belongs to the GSP E family.</text>
</comment>
<dbReference type="InterPro" id="IPR001482">
    <property type="entry name" value="T2SS/T4SS_dom"/>
</dbReference>